<accession>A0A9W8YT18</accession>
<protein>
    <recommendedName>
        <fullName evidence="1">Clr5 domain-containing protein</fullName>
    </recommendedName>
</protein>
<dbReference type="OrthoDB" id="5308957at2759"/>
<evidence type="ECO:0000313" key="3">
    <source>
        <dbReference type="Proteomes" id="UP001140453"/>
    </source>
</evidence>
<gene>
    <name evidence="2" type="ORF">N0V93_004537</name>
</gene>
<reference evidence="2" key="1">
    <citation type="submission" date="2022-10" db="EMBL/GenBank/DDBJ databases">
        <title>Tapping the CABI collections for fungal endophytes: first genome assemblies for Collariella, Neodidymelliopsis, Ascochyta clinopodiicola, Didymella pomorum, Didymosphaeria variabile, Neocosmospora piperis and Neocucurbitaria cava.</title>
        <authorList>
            <person name="Hill R."/>
        </authorList>
    </citation>
    <scope>NUCLEOTIDE SEQUENCE</scope>
    <source>
        <strain evidence="2">IMI 355082</strain>
    </source>
</reference>
<dbReference type="EMBL" id="JAPEVB010000003">
    <property type="protein sequence ID" value="KAJ4390938.1"/>
    <property type="molecule type" value="Genomic_DNA"/>
</dbReference>
<comment type="caution">
    <text evidence="2">The sequence shown here is derived from an EMBL/GenBank/DDBJ whole genome shotgun (WGS) entry which is preliminary data.</text>
</comment>
<organism evidence="2 3">
    <name type="scientific">Gnomoniopsis smithogilvyi</name>
    <dbReference type="NCBI Taxonomy" id="1191159"/>
    <lineage>
        <taxon>Eukaryota</taxon>
        <taxon>Fungi</taxon>
        <taxon>Dikarya</taxon>
        <taxon>Ascomycota</taxon>
        <taxon>Pezizomycotina</taxon>
        <taxon>Sordariomycetes</taxon>
        <taxon>Sordariomycetidae</taxon>
        <taxon>Diaporthales</taxon>
        <taxon>Gnomoniaceae</taxon>
        <taxon>Gnomoniopsis</taxon>
    </lineage>
</organism>
<dbReference type="Pfam" id="PF14420">
    <property type="entry name" value="Clr5"/>
    <property type="match status" value="1"/>
</dbReference>
<feature type="domain" description="Clr5" evidence="1">
    <location>
        <begin position="1"/>
        <end position="25"/>
    </location>
</feature>
<dbReference type="AlphaFoldDB" id="A0A9W8YT18"/>
<keyword evidence="3" id="KW-1185">Reference proteome</keyword>
<sequence length="444" mass="51052">MEKQHGFAASQKMYKRRFNAWGWRKNIRTTGESREKIIEAAEIGLAANGAVSLSNGQVIDARRLAIHLARKREHLRSTLGRNERSWVGLPRIRSLQSPSKFHFSEAALFHTQAYIKGRYEGAITAEAVEDLRMGLEKFPGLEWNHFAGSIGQLVEDDKINEALVLMRTAPAEMAALLRCQPTNIVGLICMLIAHVSGRRRAKDPIEERQMYKVLKALLRYGSTIAAQSRDQDPAFHPLSEVLRCLSAVEDEQLFQACINTWKLNCQTWDTVVPGCTSTVVDWLNFGDEVGLHEMPFDDPIILFKQRLRHFEEIYGENDYRCIEILSFLIFFTVGYRARAGWNPFDNTVLALCQDTLRRKPQKTIHRILMLRFAAEAYNRRGDWIQGETYMRACVDAIREDRGGQYPDDSSMTSILEEAIWRTGDCWRIMRYKNFNLVKVGNRTE</sequence>
<evidence type="ECO:0000313" key="2">
    <source>
        <dbReference type="EMBL" id="KAJ4390938.1"/>
    </source>
</evidence>
<name>A0A9W8YT18_9PEZI</name>
<dbReference type="InterPro" id="IPR025676">
    <property type="entry name" value="Clr5_dom"/>
</dbReference>
<dbReference type="Proteomes" id="UP001140453">
    <property type="component" value="Unassembled WGS sequence"/>
</dbReference>
<evidence type="ECO:0000259" key="1">
    <source>
        <dbReference type="Pfam" id="PF14420"/>
    </source>
</evidence>
<proteinExistence type="predicted"/>